<comment type="caution">
    <text evidence="1">The sequence shown here is derived from an EMBL/GenBank/DDBJ whole genome shotgun (WGS) entry which is preliminary data.</text>
</comment>
<dbReference type="RefSeq" id="WP_190570767.1">
    <property type="nucleotide sequence ID" value="NZ_JACJQL010000056.1"/>
</dbReference>
<dbReference type="EMBL" id="JACJQL010000056">
    <property type="protein sequence ID" value="MBD2254547.1"/>
    <property type="molecule type" value="Genomic_DNA"/>
</dbReference>
<accession>A0ABR8BKC4</accession>
<proteinExistence type="predicted"/>
<organism evidence="1 2">
    <name type="scientific">Nostoc parmelioides FACHB-3921</name>
    <dbReference type="NCBI Taxonomy" id="2692909"/>
    <lineage>
        <taxon>Bacteria</taxon>
        <taxon>Bacillati</taxon>
        <taxon>Cyanobacteriota</taxon>
        <taxon>Cyanophyceae</taxon>
        <taxon>Nostocales</taxon>
        <taxon>Nostocaceae</taxon>
        <taxon>Nostoc</taxon>
    </lineage>
</organism>
<reference evidence="1 2" key="1">
    <citation type="journal article" date="2020" name="ISME J.">
        <title>Comparative genomics reveals insights into cyanobacterial evolution and habitat adaptation.</title>
        <authorList>
            <person name="Chen M.Y."/>
            <person name="Teng W.K."/>
            <person name="Zhao L."/>
            <person name="Hu C.X."/>
            <person name="Zhou Y.K."/>
            <person name="Han B.P."/>
            <person name="Song L.R."/>
            <person name="Shu W.S."/>
        </authorList>
    </citation>
    <scope>NUCLEOTIDE SEQUENCE [LARGE SCALE GENOMIC DNA]</scope>
    <source>
        <strain evidence="1 2">FACHB-3921</strain>
    </source>
</reference>
<dbReference type="Proteomes" id="UP000621307">
    <property type="component" value="Unassembled WGS sequence"/>
</dbReference>
<evidence type="ECO:0000313" key="2">
    <source>
        <dbReference type="Proteomes" id="UP000621307"/>
    </source>
</evidence>
<gene>
    <name evidence="1" type="ORF">H6G14_25215</name>
</gene>
<name>A0ABR8BKC4_9NOSO</name>
<keyword evidence="2" id="KW-1185">Reference proteome</keyword>
<sequence length="151" mass="15089">MPLHQRFLSISYKVGILAISFFGISSLTVRPTFAQTASASGAAVLVRPSGGSISISGEIILPSGYYYQGPLEVSPVYGGTSGENSEVINALTINPGTAQTITSTPTSNPFVQSASNALNSASGGTLAGDVADVAAIIRAGAGVNGLVGGLE</sequence>
<evidence type="ECO:0000313" key="1">
    <source>
        <dbReference type="EMBL" id="MBD2254547.1"/>
    </source>
</evidence>
<protein>
    <submittedName>
        <fullName evidence="1">Uncharacterized protein</fullName>
    </submittedName>
</protein>